<name>R9P621_PSEHS</name>
<dbReference type="GeneID" id="24109694"/>
<dbReference type="Gene3D" id="2.60.40.790">
    <property type="match status" value="1"/>
</dbReference>
<dbReference type="eggNOG" id="ENOG502SCD9">
    <property type="taxonomic scope" value="Eukaryota"/>
</dbReference>
<evidence type="ECO:0000259" key="3">
    <source>
        <dbReference type="PROSITE" id="PS01031"/>
    </source>
</evidence>
<dbReference type="SUPFAM" id="SSF49764">
    <property type="entry name" value="HSP20-like chaperones"/>
    <property type="match status" value="1"/>
</dbReference>
<evidence type="ECO:0000256" key="2">
    <source>
        <dbReference type="SAM" id="MobiDB-lite"/>
    </source>
</evidence>
<feature type="compositionally biased region" description="Polar residues" evidence="2">
    <location>
        <begin position="374"/>
        <end position="385"/>
    </location>
</feature>
<feature type="compositionally biased region" description="Polar residues" evidence="2">
    <location>
        <begin position="138"/>
        <end position="152"/>
    </location>
</feature>
<dbReference type="CDD" id="cd06464">
    <property type="entry name" value="ACD_sHsps-like"/>
    <property type="match status" value="1"/>
</dbReference>
<feature type="domain" description="SHSP" evidence="3">
    <location>
        <begin position="441"/>
        <end position="547"/>
    </location>
</feature>
<dbReference type="OrthoDB" id="1431247at2759"/>
<evidence type="ECO:0000256" key="1">
    <source>
        <dbReference type="PROSITE-ProRule" id="PRU00285"/>
    </source>
</evidence>
<dbReference type="EMBL" id="DF238808">
    <property type="protein sequence ID" value="GAC96828.1"/>
    <property type="molecule type" value="Genomic_DNA"/>
</dbReference>
<gene>
    <name evidence="4" type="ORF">PHSY_004412</name>
</gene>
<dbReference type="AlphaFoldDB" id="R9P621"/>
<feature type="region of interest" description="Disordered" evidence="2">
    <location>
        <begin position="230"/>
        <end position="343"/>
    </location>
</feature>
<reference evidence="5" key="1">
    <citation type="journal article" date="2013" name="Genome Announc.">
        <title>Draft genome sequence of the basidiomycetous yeast-like fungus Pseudozyma hubeiensis SY62, which produces an abundant amount of the biosurfactant mannosylerythritol lipids.</title>
        <authorList>
            <person name="Konishi M."/>
            <person name="Hatada Y."/>
            <person name="Horiuchi J."/>
        </authorList>
    </citation>
    <scope>NUCLEOTIDE SEQUENCE [LARGE SCALE GENOMIC DNA]</scope>
    <source>
        <strain evidence="5">SY62</strain>
    </source>
</reference>
<dbReference type="Proteomes" id="UP000014071">
    <property type="component" value="Unassembled WGS sequence"/>
</dbReference>
<protein>
    <recommendedName>
        <fullName evidence="3">SHSP domain-containing protein</fullName>
    </recommendedName>
</protein>
<feature type="region of interest" description="Disordered" evidence="2">
    <location>
        <begin position="358"/>
        <end position="443"/>
    </location>
</feature>
<dbReference type="RefSeq" id="XP_012190415.1">
    <property type="nucleotide sequence ID" value="XM_012335025.1"/>
</dbReference>
<feature type="compositionally biased region" description="Low complexity" evidence="2">
    <location>
        <begin position="235"/>
        <end position="244"/>
    </location>
</feature>
<keyword evidence="5" id="KW-1185">Reference proteome</keyword>
<accession>R9P621</accession>
<dbReference type="PROSITE" id="PS01031">
    <property type="entry name" value="SHSP"/>
    <property type="match status" value="1"/>
</dbReference>
<organism evidence="4 5">
    <name type="scientific">Pseudozyma hubeiensis (strain SY62)</name>
    <name type="common">Yeast</name>
    <dbReference type="NCBI Taxonomy" id="1305764"/>
    <lineage>
        <taxon>Eukaryota</taxon>
        <taxon>Fungi</taxon>
        <taxon>Dikarya</taxon>
        <taxon>Basidiomycota</taxon>
        <taxon>Ustilaginomycotina</taxon>
        <taxon>Ustilaginomycetes</taxon>
        <taxon>Ustilaginales</taxon>
        <taxon>Ustilaginaceae</taxon>
        <taxon>Pseudozyma</taxon>
    </lineage>
</organism>
<dbReference type="HOGENOM" id="CLU_497931_0_0_1"/>
<comment type="similarity">
    <text evidence="1">Belongs to the small heat shock protein (HSP20) family.</text>
</comment>
<feature type="compositionally biased region" description="Acidic residues" evidence="2">
    <location>
        <begin position="401"/>
        <end position="411"/>
    </location>
</feature>
<evidence type="ECO:0000313" key="5">
    <source>
        <dbReference type="Proteomes" id="UP000014071"/>
    </source>
</evidence>
<proteinExistence type="inferred from homology"/>
<sequence length="547" mass="59119">MTSPDSWRTLLPDDDPYFASEAKLRDSHVKRTASPHMLPPSQNAFDIDTYAAAKASPLVINHDHMSTYSSGTVRTSFSSARSGFSTMSMAGLGRSSMQSQDSARSDSWRSLLPDNDRFHASRHTTAPPLSQDPAASSVIASPSLSDHLDSPTSFDATNHRSAFFALDAPRLSHSILLNDPEAAARRHASFSSVEPNNSKQFTETRNMLASMRDSSAKSGPVQSTLEMFQASALPSTSSSSCSSSREARNPLDAPNMTPELSQSTVADDNDDDDARERDSWPTSRNGRRIAQGVSSPASTGPLTPEAGQAPHSTSSMTAALKQETDDTLRAPSPSHVSETSDSILEATNVGLLATTTTTTTKTTTSTRTHLVSDASDQLAPQQSWSEAGVGRDADAAGVSCDEVEKDDDDDSLPQSSPMRARNSSCSISTPISPPSLPFLERRPAPPETDLVIETERHHYTLVTRLPGFSLDCITLVTKRHSQDRTLHIIADRWDAEGGGHFERRITFPDKECDLINVKAEFDGHTLRVRVPRKPASRSFSSASSATF</sequence>
<feature type="compositionally biased region" description="Polar residues" evidence="2">
    <location>
        <begin position="292"/>
        <end position="301"/>
    </location>
</feature>
<feature type="compositionally biased region" description="Low complexity" evidence="2">
    <location>
        <begin position="358"/>
        <end position="368"/>
    </location>
</feature>
<dbReference type="InterPro" id="IPR002068">
    <property type="entry name" value="A-crystallin/Hsp20_dom"/>
</dbReference>
<dbReference type="InterPro" id="IPR008978">
    <property type="entry name" value="HSP20-like_chaperone"/>
</dbReference>
<feature type="region of interest" description="Disordered" evidence="2">
    <location>
        <begin position="89"/>
        <end position="152"/>
    </location>
</feature>
<evidence type="ECO:0000313" key="4">
    <source>
        <dbReference type="EMBL" id="GAC96828.1"/>
    </source>
</evidence>